<evidence type="ECO:0000313" key="3">
    <source>
        <dbReference type="EMBL" id="UNV84125.1"/>
    </source>
</evidence>
<protein>
    <submittedName>
        <fullName evidence="3">DUF4178 domain-containing protein</fullName>
    </submittedName>
</protein>
<dbReference type="Proteomes" id="UP000829455">
    <property type="component" value="Chromosome"/>
</dbReference>
<dbReference type="RefSeq" id="WP_003777790.1">
    <property type="nucleotide sequence ID" value="NZ_CP094241.1"/>
</dbReference>
<organism evidence="2 4">
    <name type="scientific">Neisseria macacae ATCC 33926</name>
    <dbReference type="NCBI Taxonomy" id="997348"/>
    <lineage>
        <taxon>Bacteria</taxon>
        <taxon>Pseudomonadati</taxon>
        <taxon>Pseudomonadota</taxon>
        <taxon>Betaproteobacteria</taxon>
        <taxon>Neisseriales</taxon>
        <taxon>Neisseriaceae</taxon>
        <taxon>Neisseria</taxon>
    </lineage>
</organism>
<dbReference type="AlphaFoldDB" id="A0AA36UJQ1"/>
<dbReference type="Proteomes" id="UP000004982">
    <property type="component" value="Unassembled WGS sequence"/>
</dbReference>
<dbReference type="EMBL" id="AFQE01000058">
    <property type="protein sequence ID" value="EGQ77222.1"/>
    <property type="molecule type" value="Genomic_DNA"/>
</dbReference>
<evidence type="ECO:0000313" key="2">
    <source>
        <dbReference type="EMBL" id="EGQ77222.1"/>
    </source>
</evidence>
<gene>
    <name evidence="2" type="ORF">HMPREF9418_1223</name>
    <name evidence="3" type="ORF">MON40_08830</name>
</gene>
<evidence type="ECO:0000313" key="5">
    <source>
        <dbReference type="Proteomes" id="UP000829455"/>
    </source>
</evidence>
<keyword evidence="5" id="KW-1185">Reference proteome</keyword>
<feature type="domain" description="DUF4178" evidence="1">
    <location>
        <begin position="61"/>
        <end position="198"/>
    </location>
</feature>
<proteinExistence type="predicted"/>
<reference evidence="3 5" key="2">
    <citation type="submission" date="2022-03" db="EMBL/GenBank/DDBJ databases">
        <title>Genome sequencing of Neisseria macacae.</title>
        <authorList>
            <person name="Baek M.-G."/>
        </authorList>
    </citation>
    <scope>NUCLEOTIDE SEQUENCE [LARGE SCALE GENOMIC DNA]</scope>
    <source>
        <strain evidence="3 5">ATCC 33926</strain>
    </source>
</reference>
<accession>A0AA36UJQ1</accession>
<name>A0AA36UJQ1_9NEIS</name>
<sequence length="508" mass="56727">MSNTPFFKTDCPSCGAPVEAHSATAVTLVCGYCNSMLVRQDDSIVDSGRDSALLEDFSPLQIGTTGTYVTRPFTLVGRLQVQYDDGVWNEWYALFDDGQTGWLSESGDLYSMTRLVESPEVVPEFHDVVPGGCNFNFQNKNFVPSDKREISLRKAAAQGELPFKLTEDTTSKVIDWRCSGLFLTIDYGDDPPEIYYGSMVGLNELKLQNTRTDDQIRETAGRLKGSHHSENCPNCGSSVHWLSGVTDFLICPSCGSELEVGKEKARLITANAMRVSQSKLFTLPIGTQGRLNNNDYFVMGAVRYSELDPDATYEYMFEGKRRILTPVGWWVEYLLYNPQKGFLWLVESSDGEWSQSETQNNWPRLNSARKPQGCNELYSYGGKVEVAAGAFYWHIRSGDLAYYTDYQVGSNSKLCAELTEHELAWSKSTRTTYGKVAGAFGLQAEAPRYTAKMNADGVDNQLRFVMIAILVVVNLPALLTDGNSVAFITIFIGSWILWNMGKEDEDED</sequence>
<evidence type="ECO:0000313" key="4">
    <source>
        <dbReference type="Proteomes" id="UP000004982"/>
    </source>
</evidence>
<evidence type="ECO:0000259" key="1">
    <source>
        <dbReference type="Pfam" id="PF13785"/>
    </source>
</evidence>
<feature type="domain" description="DUF4178" evidence="1">
    <location>
        <begin position="285"/>
        <end position="430"/>
    </location>
</feature>
<reference evidence="2 4" key="1">
    <citation type="submission" date="2011-05" db="EMBL/GenBank/DDBJ databases">
        <authorList>
            <person name="Muzny D."/>
            <person name="Qin X."/>
            <person name="Deng J."/>
            <person name="Jiang H."/>
            <person name="Liu Y."/>
            <person name="Qu J."/>
            <person name="Song X.-Z."/>
            <person name="Zhang L."/>
            <person name="Thornton R."/>
            <person name="Coyle M."/>
            <person name="Francisco L."/>
            <person name="Jackson L."/>
            <person name="Javaid M."/>
            <person name="Korchina V."/>
            <person name="Kovar C."/>
            <person name="Mata R."/>
            <person name="Mathew T."/>
            <person name="Ngo R."/>
            <person name="Nguyen L."/>
            <person name="Nguyen N."/>
            <person name="Okwuonu G."/>
            <person name="Ongeri F."/>
            <person name="Pham C."/>
            <person name="Simmons D."/>
            <person name="Wilczek-Boney K."/>
            <person name="Hale W."/>
            <person name="Jakkamsetti A."/>
            <person name="Pham P."/>
            <person name="Ruth R."/>
            <person name="San Lucas F."/>
            <person name="Warren J."/>
            <person name="Zhang J."/>
            <person name="Zhao Z."/>
            <person name="Zhou C."/>
            <person name="Zhu D."/>
            <person name="Lee S."/>
            <person name="Bess C."/>
            <person name="Blankenburg K."/>
            <person name="Forbes L."/>
            <person name="Fu Q."/>
            <person name="Gubbala S."/>
            <person name="Hirani K."/>
            <person name="Jayaseelan J.C."/>
            <person name="Lara F."/>
            <person name="Munidasa M."/>
            <person name="Palculict T."/>
            <person name="Patil S."/>
            <person name="Pu L.-L."/>
            <person name="Saada N."/>
            <person name="Tang L."/>
            <person name="Weissenberger G."/>
            <person name="Zhu Y."/>
            <person name="Hemphill L."/>
            <person name="Shang Y."/>
            <person name="Youmans B."/>
            <person name="Ayvaz T."/>
            <person name="Ross M."/>
            <person name="Santibanez J."/>
            <person name="Aqrawi P."/>
            <person name="Gross S."/>
            <person name="Joshi V."/>
            <person name="Fowler G."/>
            <person name="Nazareth L."/>
            <person name="Reid J."/>
            <person name="Worley K."/>
            <person name="Petrosino J."/>
            <person name="Highlander S."/>
            <person name="Gibbs R."/>
        </authorList>
    </citation>
    <scope>NUCLEOTIDE SEQUENCE [LARGE SCALE GENOMIC DNA]</scope>
    <source>
        <strain evidence="2 4">ATCC 33926</strain>
    </source>
</reference>
<dbReference type="InterPro" id="IPR025235">
    <property type="entry name" value="DUF4178"/>
</dbReference>
<dbReference type="EMBL" id="CP094241">
    <property type="protein sequence ID" value="UNV84125.1"/>
    <property type="molecule type" value="Genomic_DNA"/>
</dbReference>
<dbReference type="Pfam" id="PF13785">
    <property type="entry name" value="DUF4178"/>
    <property type="match status" value="2"/>
</dbReference>